<reference evidence="1 2" key="1">
    <citation type="submission" date="2018-02" db="EMBL/GenBank/DDBJ databases">
        <title>The genomes of Aspergillus section Nigri reveals drivers in fungal speciation.</title>
        <authorList>
            <consortium name="DOE Joint Genome Institute"/>
            <person name="Vesth T.C."/>
            <person name="Nybo J."/>
            <person name="Theobald S."/>
            <person name="Brandl J."/>
            <person name="Frisvad J.C."/>
            <person name="Nielsen K.F."/>
            <person name="Lyhne E.K."/>
            <person name="Kogle M.E."/>
            <person name="Kuo A."/>
            <person name="Riley R."/>
            <person name="Clum A."/>
            <person name="Nolan M."/>
            <person name="Lipzen A."/>
            <person name="Salamov A."/>
            <person name="Henrissat B."/>
            <person name="Wiebenga A."/>
            <person name="De vries R.P."/>
            <person name="Grigoriev I.V."/>
            <person name="Mortensen U.H."/>
            <person name="Andersen M.R."/>
            <person name="Baker S.E."/>
        </authorList>
    </citation>
    <scope>NUCLEOTIDE SEQUENCE [LARGE SCALE GENOMIC DNA]</scope>
    <source>
        <strain evidence="1 2">CBS 121057</strain>
    </source>
</reference>
<dbReference type="VEuPathDB" id="FungiDB:BO78DRAFT_454335"/>
<proteinExistence type="predicted"/>
<dbReference type="PANTHER" id="PTHR42085">
    <property type="entry name" value="F-BOX DOMAIN-CONTAINING PROTEIN"/>
    <property type="match status" value="1"/>
</dbReference>
<dbReference type="PANTHER" id="PTHR42085:SF1">
    <property type="entry name" value="F-BOX DOMAIN-CONTAINING PROTEIN"/>
    <property type="match status" value="1"/>
</dbReference>
<evidence type="ECO:0000313" key="2">
    <source>
        <dbReference type="Proteomes" id="UP000248423"/>
    </source>
</evidence>
<feature type="non-terminal residue" evidence="1">
    <location>
        <position position="1"/>
    </location>
</feature>
<keyword evidence="2" id="KW-1185">Reference proteome</keyword>
<sequence>HHPQTTSPLFTHLPPELRNKIYAYTLESAPAPSTPTYRRQALYYRPGFQRPKRISTALLQTCQQIYVEASLLPALLTPHTFWCYRAPPHVRNAAAPGEYFSRMTDEQRAVVREVCFFTQQFFLEADWGRILGSLGDVGGGVCPKKITLTLRHSDWWFWENDEMLGIDPAWGNQFVRVPGLEVLVVEFETVMRKRDQLDRIVQMAAGWRFPLVPAEGAFLVPGEGGGEREAWRWVGVREEVLRAETERGEWGIAEEGEGEGEEGVGVGRVPELVPLREGSGSGKVELDYDPTVEEEYYVVFLTWRRQKVE</sequence>
<organism evidence="1 2">
    <name type="scientific">Aspergillus sclerotiicarbonarius (strain CBS 121057 / IBT 28362)</name>
    <dbReference type="NCBI Taxonomy" id="1448318"/>
    <lineage>
        <taxon>Eukaryota</taxon>
        <taxon>Fungi</taxon>
        <taxon>Dikarya</taxon>
        <taxon>Ascomycota</taxon>
        <taxon>Pezizomycotina</taxon>
        <taxon>Eurotiomycetes</taxon>
        <taxon>Eurotiomycetidae</taxon>
        <taxon>Eurotiales</taxon>
        <taxon>Aspergillaceae</taxon>
        <taxon>Aspergillus</taxon>
        <taxon>Aspergillus subgen. Circumdati</taxon>
    </lineage>
</organism>
<dbReference type="OrthoDB" id="288942at2759"/>
<dbReference type="EMBL" id="KZ826397">
    <property type="protein sequence ID" value="PYI02346.1"/>
    <property type="molecule type" value="Genomic_DNA"/>
</dbReference>
<dbReference type="Proteomes" id="UP000248423">
    <property type="component" value="Unassembled WGS sequence"/>
</dbReference>
<name>A0A319DX50_ASPSB</name>
<dbReference type="InterPro" id="IPR038883">
    <property type="entry name" value="AN11006-like"/>
</dbReference>
<evidence type="ECO:0000313" key="1">
    <source>
        <dbReference type="EMBL" id="PYI02346.1"/>
    </source>
</evidence>
<accession>A0A319DX50</accession>
<protein>
    <submittedName>
        <fullName evidence="1">Uncharacterized protein</fullName>
    </submittedName>
</protein>
<dbReference type="STRING" id="1448318.A0A319DX50"/>
<dbReference type="AlphaFoldDB" id="A0A319DX50"/>
<gene>
    <name evidence="1" type="ORF">BO78DRAFT_454335</name>
</gene>